<feature type="region of interest" description="Disordered" evidence="2">
    <location>
        <begin position="198"/>
        <end position="219"/>
    </location>
</feature>
<dbReference type="PROSITE" id="PS50240">
    <property type="entry name" value="TRYPSIN_DOM"/>
    <property type="match status" value="1"/>
</dbReference>
<dbReference type="Pfam" id="PF00089">
    <property type="entry name" value="Trypsin"/>
    <property type="match status" value="1"/>
</dbReference>
<dbReference type="EMBL" id="JBHFQA010000017">
    <property type="protein sequence ID" value="KAL2084276.1"/>
    <property type="molecule type" value="Genomic_DNA"/>
</dbReference>
<dbReference type="Proteomes" id="UP001591681">
    <property type="component" value="Unassembled WGS sequence"/>
</dbReference>
<evidence type="ECO:0000313" key="5">
    <source>
        <dbReference type="EMBL" id="KAL2084276.1"/>
    </source>
</evidence>
<keyword evidence="3" id="KW-0732">Signal</keyword>
<evidence type="ECO:0000256" key="3">
    <source>
        <dbReference type="SAM" id="SignalP"/>
    </source>
</evidence>
<dbReference type="AlphaFoldDB" id="A0ABD1JDY7"/>
<protein>
    <recommendedName>
        <fullName evidence="4">Peptidase S1 domain-containing protein</fullName>
    </recommendedName>
</protein>
<proteinExistence type="predicted"/>
<reference evidence="5 6" key="1">
    <citation type="submission" date="2024-09" db="EMBL/GenBank/DDBJ databases">
        <title>A chromosome-level genome assembly of Gray's grenadier anchovy, Coilia grayii.</title>
        <authorList>
            <person name="Fu Z."/>
        </authorList>
    </citation>
    <scope>NUCLEOTIDE SEQUENCE [LARGE SCALE GENOMIC DNA]</scope>
    <source>
        <strain evidence="5">G4</strain>
        <tissue evidence="5">Muscle</tissue>
    </source>
</reference>
<feature type="compositionally biased region" description="Low complexity" evidence="2">
    <location>
        <begin position="198"/>
        <end position="208"/>
    </location>
</feature>
<organism evidence="5 6">
    <name type="scientific">Coilia grayii</name>
    <name type="common">Gray's grenadier anchovy</name>
    <dbReference type="NCBI Taxonomy" id="363190"/>
    <lineage>
        <taxon>Eukaryota</taxon>
        <taxon>Metazoa</taxon>
        <taxon>Chordata</taxon>
        <taxon>Craniata</taxon>
        <taxon>Vertebrata</taxon>
        <taxon>Euteleostomi</taxon>
        <taxon>Actinopterygii</taxon>
        <taxon>Neopterygii</taxon>
        <taxon>Teleostei</taxon>
        <taxon>Clupei</taxon>
        <taxon>Clupeiformes</taxon>
        <taxon>Clupeoidei</taxon>
        <taxon>Engraulidae</taxon>
        <taxon>Coilinae</taxon>
        <taxon>Coilia</taxon>
    </lineage>
</organism>
<dbReference type="InterPro" id="IPR043504">
    <property type="entry name" value="Peptidase_S1_PA_chymotrypsin"/>
</dbReference>
<feature type="chain" id="PRO_5044865761" description="Peptidase S1 domain-containing protein" evidence="3">
    <location>
        <begin position="19"/>
        <end position="219"/>
    </location>
</feature>
<dbReference type="InterPro" id="IPR009003">
    <property type="entry name" value="Peptidase_S1_PA"/>
</dbReference>
<accession>A0ABD1JDY7</accession>
<keyword evidence="6" id="KW-1185">Reference proteome</keyword>
<dbReference type="PANTHER" id="PTHR24271:SF48">
    <property type="entry name" value="KALLIKREIN-14"/>
    <property type="match status" value="1"/>
</dbReference>
<evidence type="ECO:0000256" key="1">
    <source>
        <dbReference type="ARBA" id="ARBA00023157"/>
    </source>
</evidence>
<evidence type="ECO:0000313" key="6">
    <source>
        <dbReference type="Proteomes" id="UP001591681"/>
    </source>
</evidence>
<evidence type="ECO:0000259" key="4">
    <source>
        <dbReference type="PROSITE" id="PS50240"/>
    </source>
</evidence>
<sequence>MRHLLLLVTLGCVGMTLGKDCRPFARPWLVIFDERKSGALLNEYWVLTSFSHNARPSEIRSPHFDLALVRLAWPARFTPQVQPIPLPTQPTQTRKHCVASGWGSTIPYKCENIPKISRKQQCLHCHNRGDPNIFCAGYEDTAEGNCLRDEGSILVCGGVLYGVNAKGPDGCSGRPETYSSVYAYKDWINEVMYPEICTTSPPTTTPTTEDLSWGRDSTV</sequence>
<name>A0ABD1JDY7_9TELE</name>
<dbReference type="SMART" id="SM00020">
    <property type="entry name" value="Tryp_SPc"/>
    <property type="match status" value="1"/>
</dbReference>
<evidence type="ECO:0000256" key="2">
    <source>
        <dbReference type="SAM" id="MobiDB-lite"/>
    </source>
</evidence>
<dbReference type="InterPro" id="IPR001254">
    <property type="entry name" value="Trypsin_dom"/>
</dbReference>
<gene>
    <name evidence="5" type="ORF">ACEWY4_019794</name>
</gene>
<dbReference type="Gene3D" id="2.40.10.10">
    <property type="entry name" value="Trypsin-like serine proteases"/>
    <property type="match status" value="1"/>
</dbReference>
<keyword evidence="1" id="KW-1015">Disulfide bond</keyword>
<comment type="caution">
    <text evidence="5">The sequence shown here is derived from an EMBL/GenBank/DDBJ whole genome shotgun (WGS) entry which is preliminary data.</text>
</comment>
<dbReference type="PANTHER" id="PTHR24271">
    <property type="entry name" value="KALLIKREIN-RELATED"/>
    <property type="match status" value="1"/>
</dbReference>
<feature type="signal peptide" evidence="3">
    <location>
        <begin position="1"/>
        <end position="18"/>
    </location>
</feature>
<feature type="domain" description="Peptidase S1" evidence="4">
    <location>
        <begin position="15"/>
        <end position="193"/>
    </location>
</feature>
<dbReference type="SUPFAM" id="SSF50494">
    <property type="entry name" value="Trypsin-like serine proteases"/>
    <property type="match status" value="1"/>
</dbReference>